<keyword evidence="2" id="KW-1185">Reference proteome</keyword>
<dbReference type="Proteomes" id="UP001497680">
    <property type="component" value="Unassembled WGS sequence"/>
</dbReference>
<gene>
    <name evidence="1" type="ORF">F4821DRAFT_248467</name>
</gene>
<accession>A0ACC0CN89</accession>
<evidence type="ECO:0000313" key="2">
    <source>
        <dbReference type="Proteomes" id="UP001497680"/>
    </source>
</evidence>
<sequence length="510" mass="56371">MLQGRALSRSSPASALRNWSARSQPARSLQTSPRHFSQVATRATLPRPVLVALSRQISLTGPRAAIGATALGVFAQRSGASRNLSLWPFSSKQQPPAEPQSAAPTTSTEAPVAPAYPESSPAGSSTDVYNATSTPEVSAASPSYPVDASTAQYSHDSFNDIDLTSVLDIPEQIGYLKNLGLDFGWGPTACCEWVLEHIYISSGMPWWAALGTMAIAWRAAIFLPTISATKHSTRAQLLHARPEFIKAKNEFEEAAWRTKDRVVMMQARGRMQVMRKEAGANMMMPFVSFLTIPFSYGMFRLFRAMAALPVPSLETGGLAWFTDLTIHDPYYILPMASIALTSLLFKQTQQATIVRNQMTETVQMGMKYVLPPMMFLCTAWLPAGIQWFFFVFSAGAIVQSAATLNAGFRRWADLPPLPSKSQGPISSTSLSGAVWQSPSSPLQKHKAEAKDKDKKDAKDTGFSSMLGVNKQKEEWSKAQAYEERRAAEEKEKAYRRMEDIRRRRAEKERR</sequence>
<evidence type="ECO:0000313" key="1">
    <source>
        <dbReference type="EMBL" id="KAI6081821.1"/>
    </source>
</evidence>
<name>A0ACC0CN89_9PEZI</name>
<reference evidence="1 2" key="1">
    <citation type="journal article" date="2022" name="New Phytol.">
        <title>Ecological generalism drives hyperdiversity of secondary metabolite gene clusters in xylarialean endophytes.</title>
        <authorList>
            <person name="Franco M.E.E."/>
            <person name="Wisecaver J.H."/>
            <person name="Arnold A.E."/>
            <person name="Ju Y.M."/>
            <person name="Slot J.C."/>
            <person name="Ahrendt S."/>
            <person name="Moore L.P."/>
            <person name="Eastman K.E."/>
            <person name="Scott K."/>
            <person name="Konkel Z."/>
            <person name="Mondo S.J."/>
            <person name="Kuo A."/>
            <person name="Hayes R.D."/>
            <person name="Haridas S."/>
            <person name="Andreopoulos B."/>
            <person name="Riley R."/>
            <person name="LaButti K."/>
            <person name="Pangilinan J."/>
            <person name="Lipzen A."/>
            <person name="Amirebrahimi M."/>
            <person name="Yan J."/>
            <person name="Adam C."/>
            <person name="Keymanesh K."/>
            <person name="Ng V."/>
            <person name="Louie K."/>
            <person name="Northen T."/>
            <person name="Drula E."/>
            <person name="Henrissat B."/>
            <person name="Hsieh H.M."/>
            <person name="Youens-Clark K."/>
            <person name="Lutzoni F."/>
            <person name="Miadlikowska J."/>
            <person name="Eastwood D.C."/>
            <person name="Hamelin R.C."/>
            <person name="Grigoriev I.V."/>
            <person name="U'Ren J.M."/>
        </authorList>
    </citation>
    <scope>NUCLEOTIDE SEQUENCE [LARGE SCALE GENOMIC DNA]</scope>
    <source>
        <strain evidence="1 2">ER1909</strain>
    </source>
</reference>
<dbReference type="EMBL" id="MU394385">
    <property type="protein sequence ID" value="KAI6081821.1"/>
    <property type="molecule type" value="Genomic_DNA"/>
</dbReference>
<proteinExistence type="predicted"/>
<comment type="caution">
    <text evidence="1">The sequence shown here is derived from an EMBL/GenBank/DDBJ whole genome shotgun (WGS) entry which is preliminary data.</text>
</comment>
<protein>
    <submittedName>
        <fullName evidence="1">60Kd inner membrane protein-domain-containing protein</fullName>
    </submittedName>
</protein>
<organism evidence="1 2">
    <name type="scientific">Hypoxylon rubiginosum</name>
    <dbReference type="NCBI Taxonomy" id="110542"/>
    <lineage>
        <taxon>Eukaryota</taxon>
        <taxon>Fungi</taxon>
        <taxon>Dikarya</taxon>
        <taxon>Ascomycota</taxon>
        <taxon>Pezizomycotina</taxon>
        <taxon>Sordariomycetes</taxon>
        <taxon>Xylariomycetidae</taxon>
        <taxon>Xylariales</taxon>
        <taxon>Hypoxylaceae</taxon>
        <taxon>Hypoxylon</taxon>
    </lineage>
</organism>